<evidence type="ECO:0000256" key="5">
    <source>
        <dbReference type="ARBA" id="ARBA00022840"/>
    </source>
</evidence>
<dbReference type="Pfam" id="PF02782">
    <property type="entry name" value="FGGY_C"/>
    <property type="match status" value="1"/>
</dbReference>
<keyword evidence="10" id="KW-1185">Reference proteome</keyword>
<dbReference type="Proteomes" id="UP001600941">
    <property type="component" value="Unassembled WGS sequence"/>
</dbReference>
<evidence type="ECO:0000256" key="1">
    <source>
        <dbReference type="ARBA" id="ARBA00009156"/>
    </source>
</evidence>
<dbReference type="PROSITE" id="PS00933">
    <property type="entry name" value="FGGY_KINASES_1"/>
    <property type="match status" value="1"/>
</dbReference>
<dbReference type="SUPFAM" id="SSF53067">
    <property type="entry name" value="Actin-like ATPase domain"/>
    <property type="match status" value="2"/>
</dbReference>
<dbReference type="RefSeq" id="WP_227210305.1">
    <property type="nucleotide sequence ID" value="NZ_BAABZQ010000001.1"/>
</dbReference>
<keyword evidence="2" id="KW-0808">Transferase</keyword>
<keyword evidence="3" id="KW-0547">Nucleotide-binding</keyword>
<gene>
    <name evidence="9" type="primary">glpK_1</name>
    <name evidence="9" type="ORF">K340107D12_17560</name>
</gene>
<keyword evidence="4 9" id="KW-0418">Kinase</keyword>
<evidence type="ECO:0000256" key="2">
    <source>
        <dbReference type="ARBA" id="ARBA00022679"/>
    </source>
</evidence>
<proteinExistence type="inferred from homology"/>
<dbReference type="PANTHER" id="PTHR10196">
    <property type="entry name" value="SUGAR KINASE"/>
    <property type="match status" value="1"/>
</dbReference>
<keyword evidence="5" id="KW-0067">ATP-binding</keyword>
<evidence type="ECO:0000259" key="7">
    <source>
        <dbReference type="Pfam" id="PF00370"/>
    </source>
</evidence>
<comment type="similarity">
    <text evidence="1">Belongs to the FGGY kinase family.</text>
</comment>
<dbReference type="PANTHER" id="PTHR10196:SF69">
    <property type="entry name" value="GLYCEROL KINASE"/>
    <property type="match status" value="1"/>
</dbReference>
<accession>A0ABQ0BQY6</accession>
<evidence type="ECO:0000256" key="3">
    <source>
        <dbReference type="ARBA" id="ARBA00022741"/>
    </source>
</evidence>
<dbReference type="NCBIfam" id="NF000756">
    <property type="entry name" value="PRK00047.1"/>
    <property type="match status" value="1"/>
</dbReference>
<dbReference type="PIRSF" id="PIRSF000538">
    <property type="entry name" value="GlpK"/>
    <property type="match status" value="1"/>
</dbReference>
<dbReference type="InterPro" id="IPR018484">
    <property type="entry name" value="FGGY_N"/>
</dbReference>
<evidence type="ECO:0000259" key="8">
    <source>
        <dbReference type="Pfam" id="PF02782"/>
    </source>
</evidence>
<dbReference type="InterPro" id="IPR018485">
    <property type="entry name" value="FGGY_C"/>
</dbReference>
<dbReference type="InterPro" id="IPR000577">
    <property type="entry name" value="Carb_kinase_FGGY"/>
</dbReference>
<dbReference type="InterPro" id="IPR043129">
    <property type="entry name" value="ATPase_NBD"/>
</dbReference>
<evidence type="ECO:0000256" key="6">
    <source>
        <dbReference type="ARBA" id="ARBA00043149"/>
    </source>
</evidence>
<dbReference type="Gene3D" id="3.30.420.40">
    <property type="match status" value="2"/>
</dbReference>
<evidence type="ECO:0000313" key="9">
    <source>
        <dbReference type="EMBL" id="GAA6498940.1"/>
    </source>
</evidence>
<sequence>MERYILGIDQSTQGTKALLFDRQGALIARADLSHRQIIDNNGWVEHDPEEIYRNTIQTVKNVVEKAGIDKNLIAGAGISNQRETALAWKKDGRPVYNAVVWQCARGEEICSRITDSAGMIRERTGLKLSPYFSAAKIAWILENVEGARERAEKGDLCYGTMDSFLVYRLTGGRSFLTDYSNASRTQLFNIKTLAWDEEICRVFKIPAENLPRVSDSNGYYGETDFEGFLDKPVSIHGVLGDSHGALFGQGCLEEGMVKATYGTGSSVMMNVGKTPVFGSHGLVSSLAWGMDGQVNYVLEGNINYTGAVISWMQKDLQMVASAAETERLAREAAPEDRTYFVPAFTGLGAPYWDSSATGILCGITRTTGKAEMVRAGLDCIAYQITDILKAMEEDAGIPIRELRVDGGPTKNAYLMQFQSDMAGIPVQVPEAEELSGIGAAYAAGIGLGIYKKEELFAKMKRTSFEPQMEKSLVDKKYSGWKKAVEMVLGK</sequence>
<dbReference type="Pfam" id="PF00370">
    <property type="entry name" value="FGGY_N"/>
    <property type="match status" value="1"/>
</dbReference>
<dbReference type="InterPro" id="IPR018483">
    <property type="entry name" value="Carb_kinase_FGGY_CS"/>
</dbReference>
<evidence type="ECO:0000313" key="10">
    <source>
        <dbReference type="Proteomes" id="UP001600941"/>
    </source>
</evidence>
<organism evidence="9 10">
    <name type="scientific">Blautia parvula</name>
    <dbReference type="NCBI Taxonomy" id="2877527"/>
    <lineage>
        <taxon>Bacteria</taxon>
        <taxon>Bacillati</taxon>
        <taxon>Bacillota</taxon>
        <taxon>Clostridia</taxon>
        <taxon>Lachnospirales</taxon>
        <taxon>Lachnospiraceae</taxon>
        <taxon>Blautia</taxon>
    </lineage>
</organism>
<reference evidence="9 10" key="1">
    <citation type="submission" date="2024-04" db="EMBL/GenBank/DDBJ databases">
        <title>Defined microbial consortia suppress multidrug-resistant proinflammatory Enterobacteriaceae via ecological control.</title>
        <authorList>
            <person name="Furuichi M."/>
            <person name="Kawaguchi T."/>
            <person name="Pust M."/>
            <person name="Yasuma K."/>
            <person name="Plichta D."/>
            <person name="Hasegawa N."/>
            <person name="Ohya T."/>
            <person name="Bhattarai S."/>
            <person name="Sasajima S."/>
            <person name="Aoto Y."/>
            <person name="Tuganbaev T."/>
            <person name="Yaginuma M."/>
            <person name="Ueda M."/>
            <person name="Okahashi N."/>
            <person name="Amafuji K."/>
            <person name="Kiridooshi Y."/>
            <person name="Sugita K."/>
            <person name="Strazar M."/>
            <person name="Skelly A."/>
            <person name="Suda W."/>
            <person name="Hattori M."/>
            <person name="Nakamoto N."/>
            <person name="Caballero S."/>
            <person name="Norman J."/>
            <person name="Olle B."/>
            <person name="Tanoue T."/>
            <person name="Arita M."/>
            <person name="Bucci V."/>
            <person name="Atarashi K."/>
            <person name="Xavier R."/>
            <person name="Honda K."/>
        </authorList>
    </citation>
    <scope>NUCLEOTIDE SEQUENCE [LARGE SCALE GENOMIC DNA]</scope>
    <source>
        <strain evidence="10">k34-0107-D12</strain>
    </source>
</reference>
<feature type="domain" description="Carbohydrate kinase FGGY C-terminal" evidence="8">
    <location>
        <begin position="258"/>
        <end position="445"/>
    </location>
</feature>
<evidence type="ECO:0000256" key="4">
    <source>
        <dbReference type="ARBA" id="ARBA00022777"/>
    </source>
</evidence>
<feature type="domain" description="Carbohydrate kinase FGGY N-terminal" evidence="7">
    <location>
        <begin position="4"/>
        <end position="248"/>
    </location>
</feature>
<protein>
    <recommendedName>
        <fullName evidence="6">ATP:glycerol 3-phosphotransferase</fullName>
    </recommendedName>
</protein>
<comment type="caution">
    <text evidence="9">The sequence shown here is derived from an EMBL/GenBank/DDBJ whole genome shotgun (WGS) entry which is preliminary data.</text>
</comment>
<dbReference type="EMBL" id="BAABZQ010000001">
    <property type="protein sequence ID" value="GAA6498940.1"/>
    <property type="molecule type" value="Genomic_DNA"/>
</dbReference>
<dbReference type="GO" id="GO:0016301">
    <property type="term" value="F:kinase activity"/>
    <property type="evidence" value="ECO:0007669"/>
    <property type="project" value="UniProtKB-KW"/>
</dbReference>
<dbReference type="CDD" id="cd07769">
    <property type="entry name" value="ASKHA_NBD_FGGY_GK"/>
    <property type="match status" value="1"/>
</dbReference>
<name>A0ABQ0BQY6_9FIRM</name>